<keyword evidence="1" id="KW-1133">Transmembrane helix</keyword>
<gene>
    <name evidence="2" type="ORF">Pla22_24530</name>
</gene>
<accession>A0A5C5WX26</accession>
<dbReference type="EMBL" id="SJPI01000001">
    <property type="protein sequence ID" value="TWT54799.1"/>
    <property type="molecule type" value="Genomic_DNA"/>
</dbReference>
<name>A0A5C5WX26_9BACT</name>
<evidence type="ECO:0000313" key="2">
    <source>
        <dbReference type="EMBL" id="TWT54799.1"/>
    </source>
</evidence>
<dbReference type="Pfam" id="PF14248">
    <property type="entry name" value="DUF4345"/>
    <property type="match status" value="1"/>
</dbReference>
<protein>
    <recommendedName>
        <fullName evidence="4">DUF4345 domain-containing protein</fullName>
    </recommendedName>
</protein>
<dbReference type="Proteomes" id="UP000316598">
    <property type="component" value="Unassembled WGS sequence"/>
</dbReference>
<dbReference type="OrthoDB" id="291249at2"/>
<dbReference type="RefSeq" id="WP_146514786.1">
    <property type="nucleotide sequence ID" value="NZ_SJPI01000001.1"/>
</dbReference>
<feature type="transmembrane region" description="Helical" evidence="1">
    <location>
        <begin position="104"/>
        <end position="124"/>
    </location>
</feature>
<evidence type="ECO:0008006" key="4">
    <source>
        <dbReference type="Google" id="ProtNLM"/>
    </source>
</evidence>
<keyword evidence="3" id="KW-1185">Reference proteome</keyword>
<dbReference type="InterPro" id="IPR025597">
    <property type="entry name" value="DUF4345"/>
</dbReference>
<evidence type="ECO:0000256" key="1">
    <source>
        <dbReference type="SAM" id="Phobius"/>
    </source>
</evidence>
<feature type="transmembrane region" description="Helical" evidence="1">
    <location>
        <begin position="6"/>
        <end position="26"/>
    </location>
</feature>
<sequence>MKNHLPTVTIFITAASWAGFAIWLGVNPNALLGAFGIEDRTPQMATEIRAFYGGLEMAIAVAMIVLWRRGDTFASLLIGGLPLLGSASGRLVGSVVDGFSMMHLGFAGLELLGAAFCFVGAQMVSRGEHGD</sequence>
<evidence type="ECO:0000313" key="3">
    <source>
        <dbReference type="Proteomes" id="UP000316598"/>
    </source>
</evidence>
<proteinExistence type="predicted"/>
<dbReference type="AlphaFoldDB" id="A0A5C5WX26"/>
<keyword evidence="1" id="KW-0812">Transmembrane</keyword>
<keyword evidence="1" id="KW-0472">Membrane</keyword>
<feature type="transmembrane region" description="Helical" evidence="1">
    <location>
        <begin position="47"/>
        <end position="67"/>
    </location>
</feature>
<organism evidence="2 3">
    <name type="scientific">Rubripirellula amarantea</name>
    <dbReference type="NCBI Taxonomy" id="2527999"/>
    <lineage>
        <taxon>Bacteria</taxon>
        <taxon>Pseudomonadati</taxon>
        <taxon>Planctomycetota</taxon>
        <taxon>Planctomycetia</taxon>
        <taxon>Pirellulales</taxon>
        <taxon>Pirellulaceae</taxon>
        <taxon>Rubripirellula</taxon>
    </lineage>
</organism>
<comment type="caution">
    <text evidence="2">The sequence shown here is derived from an EMBL/GenBank/DDBJ whole genome shotgun (WGS) entry which is preliminary data.</text>
</comment>
<reference evidence="2 3" key="1">
    <citation type="submission" date="2019-02" db="EMBL/GenBank/DDBJ databases">
        <title>Deep-cultivation of Planctomycetes and their phenomic and genomic characterization uncovers novel biology.</title>
        <authorList>
            <person name="Wiegand S."/>
            <person name="Jogler M."/>
            <person name="Boedeker C."/>
            <person name="Pinto D."/>
            <person name="Vollmers J."/>
            <person name="Rivas-Marin E."/>
            <person name="Kohn T."/>
            <person name="Peeters S.H."/>
            <person name="Heuer A."/>
            <person name="Rast P."/>
            <person name="Oberbeckmann S."/>
            <person name="Bunk B."/>
            <person name="Jeske O."/>
            <person name="Meyerdierks A."/>
            <person name="Storesund J.E."/>
            <person name="Kallscheuer N."/>
            <person name="Luecker S."/>
            <person name="Lage O.M."/>
            <person name="Pohl T."/>
            <person name="Merkel B.J."/>
            <person name="Hornburger P."/>
            <person name="Mueller R.-W."/>
            <person name="Bruemmer F."/>
            <person name="Labrenz M."/>
            <person name="Spormann A.M."/>
            <person name="Op Den Camp H."/>
            <person name="Overmann J."/>
            <person name="Amann R."/>
            <person name="Jetten M.S.M."/>
            <person name="Mascher T."/>
            <person name="Medema M.H."/>
            <person name="Devos D.P."/>
            <person name="Kaster A.-K."/>
            <person name="Ovreas L."/>
            <person name="Rohde M."/>
            <person name="Galperin M.Y."/>
            <person name="Jogler C."/>
        </authorList>
    </citation>
    <scope>NUCLEOTIDE SEQUENCE [LARGE SCALE GENOMIC DNA]</scope>
    <source>
        <strain evidence="2 3">Pla22</strain>
    </source>
</reference>